<proteinExistence type="predicted"/>
<evidence type="ECO:0000313" key="2">
    <source>
        <dbReference type="Proteomes" id="UP001221757"/>
    </source>
</evidence>
<dbReference type="EMBL" id="JARKIE010000009">
    <property type="protein sequence ID" value="KAJ7704986.1"/>
    <property type="molecule type" value="Genomic_DNA"/>
</dbReference>
<reference evidence="1" key="1">
    <citation type="submission" date="2023-03" db="EMBL/GenBank/DDBJ databases">
        <title>Massive genome expansion in bonnet fungi (Mycena s.s.) driven by repeated elements and novel gene families across ecological guilds.</title>
        <authorList>
            <consortium name="Lawrence Berkeley National Laboratory"/>
            <person name="Harder C.B."/>
            <person name="Miyauchi S."/>
            <person name="Viragh M."/>
            <person name="Kuo A."/>
            <person name="Thoen E."/>
            <person name="Andreopoulos B."/>
            <person name="Lu D."/>
            <person name="Skrede I."/>
            <person name="Drula E."/>
            <person name="Henrissat B."/>
            <person name="Morin E."/>
            <person name="Kohler A."/>
            <person name="Barry K."/>
            <person name="LaButti K."/>
            <person name="Morin E."/>
            <person name="Salamov A."/>
            <person name="Lipzen A."/>
            <person name="Mereny Z."/>
            <person name="Hegedus B."/>
            <person name="Baldrian P."/>
            <person name="Stursova M."/>
            <person name="Weitz H."/>
            <person name="Taylor A."/>
            <person name="Grigoriev I.V."/>
            <person name="Nagy L.G."/>
            <person name="Martin F."/>
            <person name="Kauserud H."/>
        </authorList>
    </citation>
    <scope>NUCLEOTIDE SEQUENCE</scope>
    <source>
        <strain evidence="1">CBHHK067</strain>
    </source>
</reference>
<dbReference type="AlphaFoldDB" id="A0AAD7GTF7"/>
<protein>
    <submittedName>
        <fullName evidence="1">Uncharacterized protein</fullName>
    </submittedName>
</protein>
<name>A0AAD7GTF7_MYCRO</name>
<keyword evidence="2" id="KW-1185">Reference proteome</keyword>
<organism evidence="1 2">
    <name type="scientific">Mycena rosella</name>
    <name type="common">Pink bonnet</name>
    <name type="synonym">Agaricus rosellus</name>
    <dbReference type="NCBI Taxonomy" id="1033263"/>
    <lineage>
        <taxon>Eukaryota</taxon>
        <taxon>Fungi</taxon>
        <taxon>Dikarya</taxon>
        <taxon>Basidiomycota</taxon>
        <taxon>Agaricomycotina</taxon>
        <taxon>Agaricomycetes</taxon>
        <taxon>Agaricomycetidae</taxon>
        <taxon>Agaricales</taxon>
        <taxon>Marasmiineae</taxon>
        <taxon>Mycenaceae</taxon>
        <taxon>Mycena</taxon>
    </lineage>
</organism>
<accession>A0AAD7GTF7</accession>
<comment type="caution">
    <text evidence="1">The sequence shown here is derived from an EMBL/GenBank/DDBJ whole genome shotgun (WGS) entry which is preliminary data.</text>
</comment>
<dbReference type="Proteomes" id="UP001221757">
    <property type="component" value="Unassembled WGS sequence"/>
</dbReference>
<gene>
    <name evidence="1" type="ORF">B0H17DRAFT_698054</name>
</gene>
<evidence type="ECO:0000313" key="1">
    <source>
        <dbReference type="EMBL" id="KAJ7704986.1"/>
    </source>
</evidence>
<sequence length="515" mass="57628">MHFIRAARPRVAWSFRLKAIRAICRLNPSALIPRAVSRLPSSRAFFRASSTSQAESNSILWPWGKDVHGPNCTCQEDPTARLKDTLLTLVESNQKMDPASATEADLTYLLQYLKSADIPADEETSCAHTVAQFQAQTALDFLTRILESNPSSLTVRRIIQAWPDIDKWIDYTFHEWVRGGKFTARKNWGRVNGFNTIIPFLAAVAKVPEVADLLVADSRRTSIFEILAFCWNIEADEWFVKEKRYDPSITAAYPFCALAMTRVHFTLDLLFREEPSADTIMSFPGLDFMKIFESVRDGLGRTSADTARTAIALLASNNRVPLRTLDAHIDILGTLDPIAGCTDALPAQHCVRHMTRVLSDLMQKPYDADCAPQMTRCISMCIHYLVQNVPTKDGYSNARMAVLAGVLPALLRSQSWLAPGGSGGYENAVKLFQLIGLYIVYPSVLRPLLVAARKIDELGIVDPTQPFGQLYNNLMHLVADRLALVRPVDDRHIDLSVKCNNATVRIQSAAQRRYF</sequence>